<accession>A0A143DFW8</accession>
<dbReference type="InterPro" id="IPR051538">
    <property type="entry name" value="Acyl-CoA_Synth/Transferase"/>
</dbReference>
<dbReference type="PANTHER" id="PTHR43334:SF1">
    <property type="entry name" value="3-HYDROXYPROPIONATE--COA LIGASE [ADP-FORMING]"/>
    <property type="match status" value="1"/>
</dbReference>
<evidence type="ECO:0000256" key="4">
    <source>
        <dbReference type="ARBA" id="ARBA00022840"/>
    </source>
</evidence>
<protein>
    <submittedName>
        <fullName evidence="9">GCN5 family acetyltransferase</fullName>
    </submittedName>
</protein>
<dbReference type="InterPro" id="IPR013815">
    <property type="entry name" value="ATP_grasp_subdomain_1"/>
</dbReference>
<dbReference type="KEGG" id="hjo:AY555_08350"/>
<name>A0A143DFW8_9PROT</name>
<comment type="similarity">
    <text evidence="5">In the N-terminal section; belongs to the acetate CoA ligase alpha subunit family.</text>
</comment>
<dbReference type="SUPFAM" id="SSF52210">
    <property type="entry name" value="Succinyl-CoA synthetase domains"/>
    <property type="match status" value="2"/>
</dbReference>
<reference evidence="9 10" key="1">
    <citation type="submission" date="2016-02" db="EMBL/GenBank/DDBJ databases">
        <title>Complete Genome of H5569, the type strain of the newly described species Haematospirillium jordaniae.</title>
        <authorList>
            <person name="Nicholson A.C."/>
            <person name="Humrighouse B.W."/>
            <person name="Loparov V."/>
            <person name="McQuiston J.R."/>
        </authorList>
    </citation>
    <scope>NUCLEOTIDE SEQUENCE [LARGE SCALE GENOMIC DNA]</scope>
    <source>
        <strain evidence="9 10">H5569</strain>
    </source>
</reference>
<keyword evidence="2" id="KW-0436">Ligase</keyword>
<dbReference type="GO" id="GO:0046872">
    <property type="term" value="F:metal ion binding"/>
    <property type="evidence" value="ECO:0007669"/>
    <property type="project" value="InterPro"/>
</dbReference>
<keyword evidence="9" id="KW-0808">Transferase</keyword>
<keyword evidence="4 6" id="KW-0067">ATP-binding</keyword>
<proteinExistence type="inferred from homology"/>
<dbReference type="InterPro" id="IPR000182">
    <property type="entry name" value="GNAT_dom"/>
</dbReference>
<dbReference type="Gene3D" id="3.30.470.20">
    <property type="entry name" value="ATP-grasp fold, B domain"/>
    <property type="match status" value="1"/>
</dbReference>
<dbReference type="FunFam" id="3.30.1490.20:FF:000020">
    <property type="entry name" value="Protein lysine acetyltransferase"/>
    <property type="match status" value="1"/>
</dbReference>
<dbReference type="InterPro" id="IPR003781">
    <property type="entry name" value="CoA-bd"/>
</dbReference>
<dbReference type="OrthoDB" id="9807426at2"/>
<dbReference type="STRING" id="1549855.AY555_08350"/>
<dbReference type="SMART" id="SM00881">
    <property type="entry name" value="CoA_binding"/>
    <property type="match status" value="1"/>
</dbReference>
<evidence type="ECO:0000256" key="2">
    <source>
        <dbReference type="ARBA" id="ARBA00022598"/>
    </source>
</evidence>
<dbReference type="AlphaFoldDB" id="A0A143DFW8"/>
<keyword evidence="3 6" id="KW-0547">Nucleotide-binding</keyword>
<sequence length="895" mass="97608">MGVRHLEKLLRPSSLAVIGASHAQGSVGTVVMRNLLHGAFRGPVLPVNPKYTSVQGVLAYPDIASIPIVPDLAILAVPPEESVAALESLGQRGTEAAISVTSGLGRVSDNPALTGQLLNIALRYDIRLLGPNSLGLQVPALGLNASMAPQAAHPGKIAFVSQSGALCTAVLDWAWPRGIGFSHFISLGGMMNTGFGDILDYLGGDPDTRAILLYMESIPERRNFMSAARSAARNKPVLVIKAGRHPAVQSATVSHTGALAGNDDVYEAAIRRAGMLRVYDIEELFSATETLAIINRPKGPRLAILTNGGGIGILAVDDLLDEGGTLAELSDETLESLSKALNATWSHGNPVQIHGDSDGARYAAALGALAQAREVDGILVMHAPTCQSDPLEVAEKIVATARQNKRTSVMACWVGDDRVEKARALFHQSGIPNFQTPHQAVRAFLHMIKYRQVQDLLMETPASLPTEFTANTKMARRIISEALEAGHSTLSEPEAKALLSAYGIPVVETRVAHSPEEVRSIAEEMAGPLALKILSPDIHHKSDKGGVRLGLFGADDTETAARRMLARIKDNFPDAEIRGFTVQRMEKRENAHEIIIGLHVDPVFGPVILFGHGGTATEIINDHAIALPPLNMTLARDLVERTRVSRLLQGFRHQEPADMEALCLALVQVAQMAIDLPEIQWLDINPLFCNHQGVIALDAKVEIAPWRGGSLVDRLAIRPYPKELEEVYTMRTGQDVILRPIRPEDEPNHHVFVSRLDPEDIRFRFFGVIQELPRSQMARMTQIDYDREMAFIAVGYDAEGQSETLGVVRVVNDPDHEEAEFSIVVRSDLKGTGLGNALMNKMIRYCRSTEVRKMTGQILIENKRMLTFVEQLGFRRVRNVDVDVAEVELDLLETH</sequence>
<evidence type="ECO:0000256" key="5">
    <source>
        <dbReference type="ARBA" id="ARBA00060888"/>
    </source>
</evidence>
<dbReference type="Gene3D" id="3.30.1490.20">
    <property type="entry name" value="ATP-grasp fold, A domain"/>
    <property type="match status" value="1"/>
</dbReference>
<evidence type="ECO:0000259" key="7">
    <source>
        <dbReference type="PROSITE" id="PS50975"/>
    </source>
</evidence>
<evidence type="ECO:0000313" key="9">
    <source>
        <dbReference type="EMBL" id="AMW35183.1"/>
    </source>
</evidence>
<keyword evidence="10" id="KW-1185">Reference proteome</keyword>
<dbReference type="SUPFAM" id="SSF56059">
    <property type="entry name" value="Glutathione synthetase ATP-binding domain-like"/>
    <property type="match status" value="1"/>
</dbReference>
<dbReference type="SUPFAM" id="SSF55729">
    <property type="entry name" value="Acyl-CoA N-acyltransferases (Nat)"/>
    <property type="match status" value="1"/>
</dbReference>
<keyword evidence="1" id="KW-0816">Tricarboxylic acid cycle</keyword>
<dbReference type="PROSITE" id="PS51186">
    <property type="entry name" value="GNAT"/>
    <property type="match status" value="1"/>
</dbReference>
<dbReference type="InterPro" id="IPR016102">
    <property type="entry name" value="Succinyl-CoA_synth-like"/>
</dbReference>
<dbReference type="PROSITE" id="PS50975">
    <property type="entry name" value="ATP_GRASP"/>
    <property type="match status" value="1"/>
</dbReference>
<evidence type="ECO:0000256" key="6">
    <source>
        <dbReference type="PROSITE-ProRule" id="PRU00409"/>
    </source>
</evidence>
<dbReference type="InterPro" id="IPR032875">
    <property type="entry name" value="Succ_CoA_lig_flav_dom"/>
</dbReference>
<gene>
    <name evidence="9" type="ORF">AY555_08350</name>
</gene>
<dbReference type="InterPro" id="IPR011761">
    <property type="entry name" value="ATP-grasp"/>
</dbReference>
<evidence type="ECO:0000259" key="8">
    <source>
        <dbReference type="PROSITE" id="PS51186"/>
    </source>
</evidence>
<dbReference type="GO" id="GO:0005524">
    <property type="term" value="F:ATP binding"/>
    <property type="evidence" value="ECO:0007669"/>
    <property type="project" value="UniProtKB-UniRule"/>
</dbReference>
<dbReference type="EMBL" id="CP014525">
    <property type="protein sequence ID" value="AMW35183.1"/>
    <property type="molecule type" value="Genomic_DNA"/>
</dbReference>
<dbReference type="Pfam" id="PF19045">
    <property type="entry name" value="Ligase_CoA_2"/>
    <property type="match status" value="1"/>
</dbReference>
<dbReference type="Pfam" id="PF13380">
    <property type="entry name" value="CoA_binding_2"/>
    <property type="match status" value="1"/>
</dbReference>
<dbReference type="SUPFAM" id="SSF51735">
    <property type="entry name" value="NAD(P)-binding Rossmann-fold domains"/>
    <property type="match status" value="1"/>
</dbReference>
<dbReference type="Pfam" id="PF13549">
    <property type="entry name" value="ATP-grasp_5"/>
    <property type="match status" value="1"/>
</dbReference>
<dbReference type="Pfam" id="PF13607">
    <property type="entry name" value="Succ_CoA_lig"/>
    <property type="match status" value="1"/>
</dbReference>
<dbReference type="Gene3D" id="3.40.50.720">
    <property type="entry name" value="NAD(P)-binding Rossmann-like Domain"/>
    <property type="match status" value="1"/>
</dbReference>
<dbReference type="InterPro" id="IPR016181">
    <property type="entry name" value="Acyl_CoA_acyltransferase"/>
</dbReference>
<dbReference type="GO" id="GO:0016747">
    <property type="term" value="F:acyltransferase activity, transferring groups other than amino-acyl groups"/>
    <property type="evidence" value="ECO:0007669"/>
    <property type="project" value="InterPro"/>
</dbReference>
<dbReference type="InterPro" id="IPR036291">
    <property type="entry name" value="NAD(P)-bd_dom_sf"/>
</dbReference>
<dbReference type="Gene3D" id="3.40.50.261">
    <property type="entry name" value="Succinyl-CoA synthetase domains"/>
    <property type="match status" value="2"/>
</dbReference>
<evidence type="ECO:0000256" key="1">
    <source>
        <dbReference type="ARBA" id="ARBA00022532"/>
    </source>
</evidence>
<feature type="domain" description="N-acetyltransferase" evidence="8">
    <location>
        <begin position="736"/>
        <end position="894"/>
    </location>
</feature>
<evidence type="ECO:0000256" key="3">
    <source>
        <dbReference type="ARBA" id="ARBA00022741"/>
    </source>
</evidence>
<feature type="domain" description="ATP-grasp" evidence="7">
    <location>
        <begin position="496"/>
        <end position="532"/>
    </location>
</feature>
<evidence type="ECO:0000313" key="10">
    <source>
        <dbReference type="Proteomes" id="UP000076066"/>
    </source>
</evidence>
<dbReference type="Proteomes" id="UP000076066">
    <property type="component" value="Chromosome"/>
</dbReference>
<dbReference type="Pfam" id="PF13302">
    <property type="entry name" value="Acetyltransf_3"/>
    <property type="match status" value="1"/>
</dbReference>
<organism evidence="9 10">
    <name type="scientific">Haematospirillum jordaniae</name>
    <dbReference type="NCBI Taxonomy" id="1549855"/>
    <lineage>
        <taxon>Bacteria</taxon>
        <taxon>Pseudomonadati</taxon>
        <taxon>Pseudomonadota</taxon>
        <taxon>Alphaproteobacteria</taxon>
        <taxon>Rhodospirillales</taxon>
        <taxon>Novispirillaceae</taxon>
        <taxon>Haematospirillum</taxon>
    </lineage>
</organism>
<dbReference type="RefSeq" id="WP_066135538.1">
    <property type="nucleotide sequence ID" value="NZ_CP014525.1"/>
</dbReference>
<dbReference type="GO" id="GO:0043758">
    <property type="term" value="F:acetate-CoA ligase (ADP-forming) activity"/>
    <property type="evidence" value="ECO:0007669"/>
    <property type="project" value="InterPro"/>
</dbReference>
<dbReference type="PANTHER" id="PTHR43334">
    <property type="entry name" value="ACETATE--COA LIGASE [ADP-FORMING]"/>
    <property type="match status" value="1"/>
</dbReference>
<dbReference type="GO" id="GO:0006099">
    <property type="term" value="P:tricarboxylic acid cycle"/>
    <property type="evidence" value="ECO:0007669"/>
    <property type="project" value="UniProtKB-KW"/>
</dbReference>
<dbReference type="Gene3D" id="3.40.630.30">
    <property type="match status" value="1"/>
</dbReference>
<dbReference type="GeneID" id="53317165"/>
<dbReference type="InterPro" id="IPR043938">
    <property type="entry name" value="Ligase_CoA_dom"/>
</dbReference>